<dbReference type="OrthoDB" id="7183442at2"/>
<dbReference type="InterPro" id="IPR000086">
    <property type="entry name" value="NUDIX_hydrolase_dom"/>
</dbReference>
<dbReference type="eggNOG" id="COG0494">
    <property type="taxonomic scope" value="Bacteria"/>
</dbReference>
<dbReference type="GO" id="GO:0016818">
    <property type="term" value="F:hydrolase activity, acting on acid anhydrides, in phosphorus-containing anhydrides"/>
    <property type="evidence" value="ECO:0007669"/>
    <property type="project" value="InterPro"/>
</dbReference>
<dbReference type="CDD" id="cd18870">
    <property type="entry name" value="NUDIX_AcylCoAdiphos_Nudt19"/>
    <property type="match status" value="1"/>
</dbReference>
<keyword evidence="3" id="KW-0479">Metal-binding</keyword>
<accession>A0A062V749</accession>
<evidence type="ECO:0000256" key="4">
    <source>
        <dbReference type="ARBA" id="ARBA00022801"/>
    </source>
</evidence>
<evidence type="ECO:0000256" key="6">
    <source>
        <dbReference type="ARBA" id="ARBA00023211"/>
    </source>
</evidence>
<comment type="cofactor">
    <cofactor evidence="1">
        <name>Mn(2+)</name>
        <dbReference type="ChEBI" id="CHEBI:29035"/>
    </cofactor>
</comment>
<dbReference type="Proteomes" id="UP000027100">
    <property type="component" value="Unassembled WGS sequence"/>
</dbReference>
<dbReference type="InterPro" id="IPR039121">
    <property type="entry name" value="NUDT19"/>
</dbReference>
<dbReference type="AlphaFoldDB" id="A0A062V749"/>
<comment type="cofactor">
    <cofactor evidence="2">
        <name>Mg(2+)</name>
        <dbReference type="ChEBI" id="CHEBI:18420"/>
    </cofactor>
</comment>
<keyword evidence="4 8" id="KW-0378">Hydrolase</keyword>
<keyword evidence="6" id="KW-0464">Manganese</keyword>
<evidence type="ECO:0000259" key="7">
    <source>
        <dbReference type="PROSITE" id="PS51462"/>
    </source>
</evidence>
<dbReference type="PANTHER" id="PTHR12318">
    <property type="entry name" value="TESTOSTERONE-REGULATED PROTEIN RP2"/>
    <property type="match status" value="1"/>
</dbReference>
<evidence type="ECO:0000313" key="9">
    <source>
        <dbReference type="Proteomes" id="UP000027100"/>
    </source>
</evidence>
<dbReference type="PROSITE" id="PS51462">
    <property type="entry name" value="NUDIX"/>
    <property type="match status" value="1"/>
</dbReference>
<organism evidence="8 9">
    <name type="scientific">Hyphomonas polymorpha PS728</name>
    <dbReference type="NCBI Taxonomy" id="1280954"/>
    <lineage>
        <taxon>Bacteria</taxon>
        <taxon>Pseudomonadati</taxon>
        <taxon>Pseudomonadota</taxon>
        <taxon>Alphaproteobacteria</taxon>
        <taxon>Hyphomonadales</taxon>
        <taxon>Hyphomonadaceae</taxon>
        <taxon>Hyphomonas</taxon>
    </lineage>
</organism>
<keyword evidence="9" id="KW-1185">Reference proteome</keyword>
<keyword evidence="5" id="KW-0460">Magnesium</keyword>
<dbReference type="EMBL" id="ARYM01000014">
    <property type="protein sequence ID" value="KCZ97886.1"/>
    <property type="molecule type" value="Genomic_DNA"/>
</dbReference>
<dbReference type="RefSeq" id="WP_035599308.1">
    <property type="nucleotide sequence ID" value="NZ_ARYM01000014.1"/>
</dbReference>
<comment type="caution">
    <text evidence="8">The sequence shown here is derived from an EMBL/GenBank/DDBJ whole genome shotgun (WGS) entry which is preliminary data.</text>
</comment>
<dbReference type="InterPro" id="IPR015797">
    <property type="entry name" value="NUDIX_hydrolase-like_dom_sf"/>
</dbReference>
<evidence type="ECO:0000256" key="1">
    <source>
        <dbReference type="ARBA" id="ARBA00001936"/>
    </source>
</evidence>
<name>A0A062V749_9PROT</name>
<evidence type="ECO:0000256" key="2">
    <source>
        <dbReference type="ARBA" id="ARBA00001946"/>
    </source>
</evidence>
<dbReference type="SUPFAM" id="SSF55811">
    <property type="entry name" value="Nudix"/>
    <property type="match status" value="1"/>
</dbReference>
<evidence type="ECO:0000313" key="8">
    <source>
        <dbReference type="EMBL" id="KCZ97886.1"/>
    </source>
</evidence>
<protein>
    <submittedName>
        <fullName evidence="8">NUDIX family hydrolase</fullName>
    </submittedName>
</protein>
<evidence type="ECO:0000256" key="3">
    <source>
        <dbReference type="ARBA" id="ARBA00022723"/>
    </source>
</evidence>
<evidence type="ECO:0000256" key="5">
    <source>
        <dbReference type="ARBA" id="ARBA00022842"/>
    </source>
</evidence>
<dbReference type="PANTHER" id="PTHR12318:SF0">
    <property type="entry name" value="ACYL-COENZYME A DIPHOSPHATASE NUDT19"/>
    <property type="match status" value="1"/>
</dbReference>
<feature type="domain" description="Nudix hydrolase" evidence="7">
    <location>
        <begin position="8"/>
        <end position="208"/>
    </location>
</feature>
<dbReference type="Gene3D" id="3.90.79.10">
    <property type="entry name" value="Nucleoside Triphosphate Pyrophosphohydrolase"/>
    <property type="match status" value="1"/>
</dbReference>
<dbReference type="GO" id="GO:0046872">
    <property type="term" value="F:metal ion binding"/>
    <property type="evidence" value="ECO:0007669"/>
    <property type="project" value="UniProtKB-KW"/>
</dbReference>
<gene>
    <name evidence="8" type="ORF">HPO_12508</name>
</gene>
<sequence>MTAQTPPDARLSATILLLREGISAPEVLMVKRHYEIDFAAGALVFPGGKAASSDTDPGWDAYTDGDYGPIQQDARIAAIREAYEESGILLARHRKARGEGAPLVGADIADKLAPYRAGVDRGEIPFLDLVREHDLTLALDRLIHFGHWITPVMMPKRFDTHFYVAPAPSGQIAAHDGRETTDAVWLSASDALAQEMAGQATIIFPTRMNLVKLSRAASLEDARQRFAAEPVITVLPRPGKTETGDPCLFIPEEAGYGQTVELLSKVKV</sequence>
<proteinExistence type="predicted"/>
<reference evidence="8 9" key="1">
    <citation type="journal article" date="2014" name="Antonie Van Leeuwenhoek">
        <title>Hyphomonas beringensis sp. nov. and Hyphomonas chukchiensis sp. nov., isolated from surface seawater of the Bering Sea and Chukchi Sea.</title>
        <authorList>
            <person name="Li C."/>
            <person name="Lai Q."/>
            <person name="Li G."/>
            <person name="Dong C."/>
            <person name="Wang J."/>
            <person name="Liao Y."/>
            <person name="Shao Z."/>
        </authorList>
    </citation>
    <scope>NUCLEOTIDE SEQUENCE [LARGE SCALE GENOMIC DNA]</scope>
    <source>
        <strain evidence="8 9">PS728</strain>
    </source>
</reference>
<dbReference type="STRING" id="1280954.HPO_12508"/>
<dbReference type="PATRIC" id="fig|1280954.3.peg.2532"/>